<dbReference type="PIRSF" id="PIRSF003033">
    <property type="entry name" value="Ku70"/>
    <property type="match status" value="1"/>
</dbReference>
<dbReference type="InterPro" id="IPR005161">
    <property type="entry name" value="Ku_N"/>
</dbReference>
<dbReference type="GO" id="GO:0016787">
    <property type="term" value="F:hydrolase activity"/>
    <property type="evidence" value="ECO:0007669"/>
    <property type="project" value="UniProtKB-KW"/>
</dbReference>
<keyword evidence="11" id="KW-0539">Nucleus</keyword>
<dbReference type="InterPro" id="IPR016194">
    <property type="entry name" value="SPOC-like_C_dom_sf"/>
</dbReference>
<dbReference type="Gene3D" id="3.40.50.410">
    <property type="entry name" value="von Willebrand factor, type A domain"/>
    <property type="match status" value="1"/>
</dbReference>
<evidence type="ECO:0000256" key="2">
    <source>
        <dbReference type="ARBA" id="ARBA00005240"/>
    </source>
</evidence>
<organism evidence="13 14">
    <name type="scientific">Caenorhabditis bovis</name>
    <dbReference type="NCBI Taxonomy" id="2654633"/>
    <lineage>
        <taxon>Eukaryota</taxon>
        <taxon>Metazoa</taxon>
        <taxon>Ecdysozoa</taxon>
        <taxon>Nematoda</taxon>
        <taxon>Chromadorea</taxon>
        <taxon>Rhabditida</taxon>
        <taxon>Rhabditina</taxon>
        <taxon>Rhabditomorpha</taxon>
        <taxon>Rhabditoidea</taxon>
        <taxon>Rhabditidae</taxon>
        <taxon>Peloderinae</taxon>
        <taxon>Caenorhabditis</taxon>
    </lineage>
</organism>
<dbReference type="GO" id="GO:0003684">
    <property type="term" value="F:damaged DNA binding"/>
    <property type="evidence" value="ECO:0007669"/>
    <property type="project" value="InterPro"/>
</dbReference>
<evidence type="ECO:0000256" key="10">
    <source>
        <dbReference type="ARBA" id="ARBA00023204"/>
    </source>
</evidence>
<evidence type="ECO:0000256" key="7">
    <source>
        <dbReference type="ARBA" id="ARBA00022840"/>
    </source>
</evidence>
<dbReference type="PANTHER" id="PTHR12604:SF2">
    <property type="entry name" value="X-RAY REPAIR CROSS-COMPLEMENTING PROTEIN 6"/>
    <property type="match status" value="1"/>
</dbReference>
<keyword evidence="6" id="KW-0347">Helicase</keyword>
<dbReference type="EMBL" id="CADEPM010000003">
    <property type="protein sequence ID" value="CAB3401797.1"/>
    <property type="molecule type" value="Genomic_DNA"/>
</dbReference>
<dbReference type="OrthoDB" id="3249161at2759"/>
<evidence type="ECO:0000256" key="1">
    <source>
        <dbReference type="ARBA" id="ARBA00004123"/>
    </source>
</evidence>
<keyword evidence="4" id="KW-0227">DNA damage</keyword>
<dbReference type="GO" id="GO:0006310">
    <property type="term" value="P:DNA recombination"/>
    <property type="evidence" value="ECO:0007669"/>
    <property type="project" value="UniProtKB-KW"/>
</dbReference>
<dbReference type="InterPro" id="IPR027388">
    <property type="entry name" value="Ku70_bridge/pillars_dom_sf"/>
</dbReference>
<dbReference type="InterPro" id="IPR047087">
    <property type="entry name" value="KU70_core_dom"/>
</dbReference>
<dbReference type="GO" id="GO:0043564">
    <property type="term" value="C:Ku70:Ku80 complex"/>
    <property type="evidence" value="ECO:0007669"/>
    <property type="project" value="InterPro"/>
</dbReference>
<evidence type="ECO:0000256" key="3">
    <source>
        <dbReference type="ARBA" id="ARBA00022741"/>
    </source>
</evidence>
<dbReference type="Pfam" id="PF03730">
    <property type="entry name" value="Ku_C"/>
    <property type="match status" value="1"/>
</dbReference>
<evidence type="ECO:0000256" key="8">
    <source>
        <dbReference type="ARBA" id="ARBA00023125"/>
    </source>
</evidence>
<dbReference type="CDD" id="cd00788">
    <property type="entry name" value="KU70"/>
    <property type="match status" value="1"/>
</dbReference>
<dbReference type="InterPro" id="IPR005160">
    <property type="entry name" value="Ku_C"/>
</dbReference>
<comment type="subcellular location">
    <subcellularLocation>
        <location evidence="1">Nucleus</location>
    </subcellularLocation>
</comment>
<evidence type="ECO:0000313" key="13">
    <source>
        <dbReference type="EMBL" id="CAB3401797.1"/>
    </source>
</evidence>
<name>A0A8S1ELW7_9PELO</name>
<keyword evidence="10" id="KW-0234">DNA repair</keyword>
<sequence>MEESSVVEDFAENINKKYTFFVVDGSEAMFESTKDAECDFRTALKLILDELINICCLPTLNNQIGIIFTNTANSNTKKMNGVENAYVLFAMCIPNQEIVNEIRELCEKDDLKSAFLELSNGFTTCDLASVFTYCKRVFSGFSNTRHQSVIYFTNNRNPFERNDFWESSYYNRTKASVSKIIGQGQRKTLGEFSVVLLPQNCYKPENRDELRKEPWYLLDAEVFSTTVDVHRRIRQKTSAIRSHANVSLNIGAGVSFCVGVFALAAEARPLPRTREYLKTTEQPIEKKTVYVSVDEEFSEIDSDDGDEPVFERAELKKVCNIGGERIELSRNEHESMRNFEEKGITLIGFRPIHTIDTELSICPPKFIRPDEQNTIGGTRMYRALLDRCHARQQAMICRYQTRANEKLRLVALIPWKWQPIEMADGKPMKVKHLDSIRSLADASEYIQEGFYVFFLPFREKVRDDSARLQEGPTNGEWPVASASDVGIAGNFISRLKMSYNPGFYENPRLLSEKSALAERATGEMVLQRRDTLAPYHTFPERLARVQESIEAIVGNFSLTEVDEKKTKKRKNEMTEICAKKGKNMEENAMELYKNGNLAKLTKVQLEEAIKHFGSDFKKNAKKAELIEILTEILEKNL</sequence>
<dbReference type="InterPro" id="IPR036465">
    <property type="entry name" value="vWFA_dom_sf"/>
</dbReference>
<keyword evidence="7" id="KW-0067">ATP-binding</keyword>
<gene>
    <name evidence="13" type="ORF">CBOVIS_LOCUS4492</name>
</gene>
<evidence type="ECO:0000259" key="12">
    <source>
        <dbReference type="SMART" id="SM00559"/>
    </source>
</evidence>
<keyword evidence="8" id="KW-0238">DNA-binding</keyword>
<dbReference type="Gene3D" id="1.10.1600.10">
    <property type="match status" value="1"/>
</dbReference>
<dbReference type="SMART" id="SM00559">
    <property type="entry name" value="Ku78"/>
    <property type="match status" value="1"/>
</dbReference>
<evidence type="ECO:0000256" key="11">
    <source>
        <dbReference type="ARBA" id="ARBA00023242"/>
    </source>
</evidence>
<evidence type="ECO:0000256" key="4">
    <source>
        <dbReference type="ARBA" id="ARBA00022763"/>
    </source>
</evidence>
<dbReference type="GO" id="GO:0006303">
    <property type="term" value="P:double-strand break repair via nonhomologous end joining"/>
    <property type="evidence" value="ECO:0007669"/>
    <property type="project" value="InterPro"/>
</dbReference>
<dbReference type="SUPFAM" id="SSF100939">
    <property type="entry name" value="SPOC domain-like"/>
    <property type="match status" value="1"/>
</dbReference>
<evidence type="ECO:0000256" key="6">
    <source>
        <dbReference type="ARBA" id="ARBA00022806"/>
    </source>
</evidence>
<dbReference type="GO" id="GO:0005524">
    <property type="term" value="F:ATP binding"/>
    <property type="evidence" value="ECO:0007669"/>
    <property type="project" value="UniProtKB-KW"/>
</dbReference>
<dbReference type="Pfam" id="PF03731">
    <property type="entry name" value="Ku_N"/>
    <property type="match status" value="1"/>
</dbReference>
<dbReference type="Gene3D" id="4.10.970.10">
    <property type="entry name" value="Ku70, bridge and pillars"/>
    <property type="match status" value="1"/>
</dbReference>
<dbReference type="GO" id="GO:0003690">
    <property type="term" value="F:double-stranded DNA binding"/>
    <property type="evidence" value="ECO:0007669"/>
    <property type="project" value="TreeGrafter"/>
</dbReference>
<dbReference type="SUPFAM" id="SSF53300">
    <property type="entry name" value="vWA-like"/>
    <property type="match status" value="1"/>
</dbReference>
<dbReference type="AlphaFoldDB" id="A0A8S1ELW7"/>
<accession>A0A8S1ELW7</accession>
<keyword evidence="5" id="KW-0378">Hydrolase</keyword>
<proteinExistence type="inferred from homology"/>
<dbReference type="Pfam" id="PF02735">
    <property type="entry name" value="Ku"/>
    <property type="match status" value="1"/>
</dbReference>
<dbReference type="GO" id="GO:0003678">
    <property type="term" value="F:DNA helicase activity"/>
    <property type="evidence" value="ECO:0007669"/>
    <property type="project" value="InterPro"/>
</dbReference>
<protein>
    <recommendedName>
        <fullName evidence="12">Ku domain-containing protein</fullName>
    </recommendedName>
</protein>
<dbReference type="GO" id="GO:0000723">
    <property type="term" value="P:telomere maintenance"/>
    <property type="evidence" value="ECO:0007669"/>
    <property type="project" value="InterPro"/>
</dbReference>
<comment type="similarity">
    <text evidence="2">Belongs to the ku70 family.</text>
</comment>
<dbReference type="GO" id="GO:0042162">
    <property type="term" value="F:telomeric DNA binding"/>
    <property type="evidence" value="ECO:0007669"/>
    <property type="project" value="InterPro"/>
</dbReference>
<feature type="domain" description="Ku" evidence="12">
    <location>
        <begin position="307"/>
        <end position="448"/>
    </location>
</feature>
<reference evidence="13 14" key="1">
    <citation type="submission" date="2020-04" db="EMBL/GenBank/DDBJ databases">
        <authorList>
            <person name="Laetsch R D."/>
            <person name="Stevens L."/>
            <person name="Kumar S."/>
            <person name="Blaxter L. M."/>
        </authorList>
    </citation>
    <scope>NUCLEOTIDE SEQUENCE [LARGE SCALE GENOMIC DNA]</scope>
</reference>
<keyword evidence="9" id="KW-0233">DNA recombination</keyword>
<dbReference type="PANTHER" id="PTHR12604">
    <property type="entry name" value="KU AUTOANTIGEN DNA HELICASE"/>
    <property type="match status" value="1"/>
</dbReference>
<evidence type="ECO:0000256" key="9">
    <source>
        <dbReference type="ARBA" id="ARBA00023172"/>
    </source>
</evidence>
<keyword evidence="3" id="KW-0547">Nucleotide-binding</keyword>
<dbReference type="InterPro" id="IPR006165">
    <property type="entry name" value="Ku70"/>
</dbReference>
<evidence type="ECO:0000313" key="14">
    <source>
        <dbReference type="Proteomes" id="UP000494206"/>
    </source>
</evidence>
<dbReference type="Proteomes" id="UP000494206">
    <property type="component" value="Unassembled WGS sequence"/>
</dbReference>
<dbReference type="Gene3D" id="2.40.290.10">
    <property type="match status" value="1"/>
</dbReference>
<evidence type="ECO:0000256" key="5">
    <source>
        <dbReference type="ARBA" id="ARBA00022801"/>
    </source>
</evidence>
<dbReference type="InterPro" id="IPR006164">
    <property type="entry name" value="DNA_bd_Ku70/Ku80"/>
</dbReference>
<comment type="caution">
    <text evidence="13">The sequence shown here is derived from an EMBL/GenBank/DDBJ whole genome shotgun (WGS) entry which is preliminary data.</text>
</comment>
<keyword evidence="14" id="KW-1185">Reference proteome</keyword>